<dbReference type="InterPro" id="IPR011701">
    <property type="entry name" value="MFS"/>
</dbReference>
<feature type="transmembrane region" description="Helical" evidence="9">
    <location>
        <begin position="229"/>
        <end position="254"/>
    </location>
</feature>
<feature type="transmembrane region" description="Helical" evidence="9">
    <location>
        <begin position="54"/>
        <end position="75"/>
    </location>
</feature>
<evidence type="ECO:0000313" key="11">
    <source>
        <dbReference type="EMBL" id="PZQ54402.1"/>
    </source>
</evidence>
<organism evidence="11 12">
    <name type="scientific">Novosphingobium pentaromativorans</name>
    <dbReference type="NCBI Taxonomy" id="205844"/>
    <lineage>
        <taxon>Bacteria</taxon>
        <taxon>Pseudomonadati</taxon>
        <taxon>Pseudomonadota</taxon>
        <taxon>Alphaproteobacteria</taxon>
        <taxon>Sphingomonadales</taxon>
        <taxon>Sphingomonadaceae</taxon>
        <taxon>Novosphingobium</taxon>
    </lineage>
</organism>
<gene>
    <name evidence="11" type="ORF">DI555_12565</name>
</gene>
<dbReference type="InterPro" id="IPR036259">
    <property type="entry name" value="MFS_trans_sf"/>
</dbReference>
<dbReference type="GO" id="GO:0022857">
    <property type="term" value="F:transmembrane transporter activity"/>
    <property type="evidence" value="ECO:0007669"/>
    <property type="project" value="InterPro"/>
</dbReference>
<comment type="similarity">
    <text evidence="7">Belongs to the major facilitator superfamily. Drug:H(+) antiporter-3 (DHA3) (TC 2.A.1.21) family.</text>
</comment>
<comment type="caution">
    <text evidence="11">The sequence shown here is derived from an EMBL/GenBank/DDBJ whole genome shotgun (WGS) entry which is preliminary data.</text>
</comment>
<dbReference type="PROSITE" id="PS50850">
    <property type="entry name" value="MFS"/>
    <property type="match status" value="1"/>
</dbReference>
<dbReference type="InterPro" id="IPR020846">
    <property type="entry name" value="MFS_dom"/>
</dbReference>
<dbReference type="Pfam" id="PF07690">
    <property type="entry name" value="MFS_1"/>
    <property type="match status" value="1"/>
</dbReference>
<evidence type="ECO:0000256" key="1">
    <source>
        <dbReference type="ARBA" id="ARBA00004651"/>
    </source>
</evidence>
<keyword evidence="6 9" id="KW-0472">Membrane</keyword>
<proteinExistence type="inferred from homology"/>
<evidence type="ECO:0000256" key="7">
    <source>
        <dbReference type="ARBA" id="ARBA00038075"/>
    </source>
</evidence>
<reference evidence="11 12" key="1">
    <citation type="submission" date="2017-08" db="EMBL/GenBank/DDBJ databases">
        <title>Infants hospitalized years apart are colonized by the same room-sourced microbial strains.</title>
        <authorList>
            <person name="Brooks B."/>
            <person name="Olm M.R."/>
            <person name="Firek B.A."/>
            <person name="Baker R."/>
            <person name="Thomas B.C."/>
            <person name="Morowitz M.J."/>
            <person name="Banfield J.F."/>
        </authorList>
    </citation>
    <scope>NUCLEOTIDE SEQUENCE [LARGE SCALE GENOMIC DNA]</scope>
    <source>
        <strain evidence="11">S2_005_002_R2_33</strain>
    </source>
</reference>
<feature type="transmembrane region" description="Helical" evidence="9">
    <location>
        <begin position="374"/>
        <end position="400"/>
    </location>
</feature>
<dbReference type="AlphaFoldDB" id="A0A2W5NLR7"/>
<evidence type="ECO:0000256" key="3">
    <source>
        <dbReference type="ARBA" id="ARBA00022475"/>
    </source>
</evidence>
<feature type="transmembrane region" description="Helical" evidence="9">
    <location>
        <begin position="292"/>
        <end position="312"/>
    </location>
</feature>
<keyword evidence="5 9" id="KW-1133">Transmembrane helix</keyword>
<accession>A0A2W5NLR7</accession>
<dbReference type="SUPFAM" id="SSF103473">
    <property type="entry name" value="MFS general substrate transporter"/>
    <property type="match status" value="1"/>
</dbReference>
<feature type="domain" description="Major facilitator superfamily (MFS) profile" evidence="10">
    <location>
        <begin position="1"/>
        <end position="204"/>
    </location>
</feature>
<protein>
    <recommendedName>
        <fullName evidence="8">Multidrug efflux pump Tap</fullName>
    </recommendedName>
</protein>
<evidence type="ECO:0000256" key="9">
    <source>
        <dbReference type="SAM" id="Phobius"/>
    </source>
</evidence>
<dbReference type="Proteomes" id="UP000249082">
    <property type="component" value="Unassembled WGS sequence"/>
</dbReference>
<dbReference type="PANTHER" id="PTHR23513:SF9">
    <property type="entry name" value="ENTEROBACTIN EXPORTER ENTS"/>
    <property type="match status" value="1"/>
</dbReference>
<dbReference type="CDD" id="cd06173">
    <property type="entry name" value="MFS_MefA_like"/>
    <property type="match status" value="1"/>
</dbReference>
<name>A0A2W5NLR7_9SPHN</name>
<evidence type="ECO:0000256" key="6">
    <source>
        <dbReference type="ARBA" id="ARBA00023136"/>
    </source>
</evidence>
<dbReference type="PANTHER" id="PTHR23513">
    <property type="entry name" value="INTEGRAL MEMBRANE EFFLUX PROTEIN-RELATED"/>
    <property type="match status" value="1"/>
</dbReference>
<feature type="transmembrane region" description="Helical" evidence="9">
    <location>
        <begin position="266"/>
        <end position="285"/>
    </location>
</feature>
<evidence type="ECO:0000256" key="5">
    <source>
        <dbReference type="ARBA" id="ARBA00022989"/>
    </source>
</evidence>
<sequence>MSDTSLGRSAFSYRNFRLFWIARMASMLSQSSLVIALGWLVYDVARRSMDVREAALQLGLIGLVQFVPMFVLTPLTGWMADRYDRRLMAGWSCVAQLAGAAFLAWLVHDGRGTLLLYFLIATLTGITRAVYRPAITALAPNTVPRALLPRAVAANAVAGRIGAILGPVLGGYAYAAAPYLAFALSTALLLLSSCALFAMRGMERQPFDRNRHPLRQMMDGLTFVIRHKLVLGAISLDLIAVLLGGATALLPVYARDILHVGPAGLGNLRAAPAIGALASGLWLSWRPLQGQVGVKMLASVAIFGIATIAFGLSRSLPLSLACMAILGAADMISVYVRQSLMQIATPDEMRGRVGAISSLFVSASNELGEAESGFLAAAIGPVMAVVLGGVGTLAVVALWARWFPALRKADSFDHEPAR</sequence>
<dbReference type="Gene3D" id="1.20.1250.20">
    <property type="entry name" value="MFS general substrate transporter like domains"/>
    <property type="match status" value="1"/>
</dbReference>
<comment type="subcellular location">
    <subcellularLocation>
        <location evidence="1">Cell membrane</location>
        <topology evidence="1">Multi-pass membrane protein</topology>
    </subcellularLocation>
</comment>
<feature type="transmembrane region" description="Helical" evidence="9">
    <location>
        <begin position="179"/>
        <end position="199"/>
    </location>
</feature>
<evidence type="ECO:0000256" key="2">
    <source>
        <dbReference type="ARBA" id="ARBA00022448"/>
    </source>
</evidence>
<feature type="transmembrane region" description="Helical" evidence="9">
    <location>
        <begin position="114"/>
        <end position="131"/>
    </location>
</feature>
<evidence type="ECO:0000256" key="4">
    <source>
        <dbReference type="ARBA" id="ARBA00022692"/>
    </source>
</evidence>
<evidence type="ECO:0000256" key="8">
    <source>
        <dbReference type="ARBA" id="ARBA00040914"/>
    </source>
</evidence>
<evidence type="ECO:0000313" key="12">
    <source>
        <dbReference type="Proteomes" id="UP000249082"/>
    </source>
</evidence>
<keyword evidence="4 9" id="KW-0812">Transmembrane</keyword>
<dbReference type="GO" id="GO:0005886">
    <property type="term" value="C:plasma membrane"/>
    <property type="evidence" value="ECO:0007669"/>
    <property type="project" value="UniProtKB-SubCell"/>
</dbReference>
<keyword evidence="3" id="KW-1003">Cell membrane</keyword>
<dbReference type="EMBL" id="QFPX01000009">
    <property type="protein sequence ID" value="PZQ54402.1"/>
    <property type="molecule type" value="Genomic_DNA"/>
</dbReference>
<feature type="transmembrane region" description="Helical" evidence="9">
    <location>
        <begin position="20"/>
        <end position="42"/>
    </location>
</feature>
<evidence type="ECO:0000259" key="10">
    <source>
        <dbReference type="PROSITE" id="PS50850"/>
    </source>
</evidence>
<feature type="transmembrane region" description="Helical" evidence="9">
    <location>
        <begin position="87"/>
        <end position="108"/>
    </location>
</feature>
<keyword evidence="2" id="KW-0813">Transport</keyword>